<organism evidence="6 7">
    <name type="scientific">Pseudohongiella acticola</name>
    <dbReference type="NCBI Taxonomy" id="1524254"/>
    <lineage>
        <taxon>Bacteria</taxon>
        <taxon>Pseudomonadati</taxon>
        <taxon>Pseudomonadota</taxon>
        <taxon>Gammaproteobacteria</taxon>
        <taxon>Pseudomonadales</taxon>
        <taxon>Pseudohongiellaceae</taxon>
        <taxon>Pseudohongiella</taxon>
    </lineage>
</organism>
<dbReference type="AlphaFoldDB" id="A0A1E8CHA0"/>
<gene>
    <name evidence="4" type="primary">truD</name>
    <name evidence="6" type="ORF">PHACT_00410</name>
</gene>
<comment type="caution">
    <text evidence="6">The sequence shown here is derived from an EMBL/GenBank/DDBJ whole genome shotgun (WGS) entry which is preliminary data.</text>
</comment>
<dbReference type="InterPro" id="IPR043165">
    <property type="entry name" value="TruD_insert_sf"/>
</dbReference>
<dbReference type="SUPFAM" id="SSF55120">
    <property type="entry name" value="Pseudouridine synthase"/>
    <property type="match status" value="1"/>
</dbReference>
<dbReference type="GO" id="GO:0160150">
    <property type="term" value="F:tRNA pseudouridine(13) synthase activity"/>
    <property type="evidence" value="ECO:0007669"/>
    <property type="project" value="UniProtKB-EC"/>
</dbReference>
<evidence type="ECO:0000313" key="6">
    <source>
        <dbReference type="EMBL" id="OFE11804.1"/>
    </source>
</evidence>
<reference evidence="7" key="1">
    <citation type="submission" date="2016-07" db="EMBL/GenBank/DDBJ databases">
        <authorList>
            <person name="Florea S."/>
            <person name="Webb J.S."/>
            <person name="Jaromczyk J."/>
            <person name="Schardl C.L."/>
        </authorList>
    </citation>
    <scope>NUCLEOTIDE SEQUENCE [LARGE SCALE GENOMIC DNA]</scope>
    <source>
        <strain evidence="7">KCTC 42131</strain>
    </source>
</reference>
<evidence type="ECO:0000256" key="3">
    <source>
        <dbReference type="ARBA" id="ARBA00023235"/>
    </source>
</evidence>
<dbReference type="OrthoDB" id="1550679at2"/>
<dbReference type="InterPro" id="IPR011760">
    <property type="entry name" value="PsdUridine_synth_TruD_insert"/>
</dbReference>
<dbReference type="Pfam" id="PF01142">
    <property type="entry name" value="TruD"/>
    <property type="match status" value="2"/>
</dbReference>
<keyword evidence="3 4" id="KW-0413">Isomerase</keyword>
<name>A0A1E8CHA0_9GAMM</name>
<dbReference type="HAMAP" id="MF_01082">
    <property type="entry name" value="TruD"/>
    <property type="match status" value="1"/>
</dbReference>
<dbReference type="Proteomes" id="UP000175669">
    <property type="component" value="Unassembled WGS sequence"/>
</dbReference>
<dbReference type="GO" id="GO:0005829">
    <property type="term" value="C:cytosol"/>
    <property type="evidence" value="ECO:0007669"/>
    <property type="project" value="TreeGrafter"/>
</dbReference>
<dbReference type="PANTHER" id="PTHR47811:SF1">
    <property type="entry name" value="TRNA PSEUDOURIDINE SYNTHASE D"/>
    <property type="match status" value="1"/>
</dbReference>
<comment type="similarity">
    <text evidence="1 4">Belongs to the pseudouridine synthase TruD family.</text>
</comment>
<dbReference type="EMBL" id="MASR01000001">
    <property type="protein sequence ID" value="OFE11804.1"/>
    <property type="molecule type" value="Genomic_DNA"/>
</dbReference>
<dbReference type="RefSeq" id="WP_070115430.1">
    <property type="nucleotide sequence ID" value="NZ_MASR01000001.1"/>
</dbReference>
<dbReference type="EC" id="5.4.99.27" evidence="4"/>
<evidence type="ECO:0000313" key="7">
    <source>
        <dbReference type="Proteomes" id="UP000175669"/>
    </source>
</evidence>
<dbReference type="PANTHER" id="PTHR47811">
    <property type="entry name" value="TRNA PSEUDOURIDINE SYNTHASE D"/>
    <property type="match status" value="1"/>
</dbReference>
<evidence type="ECO:0000256" key="4">
    <source>
        <dbReference type="HAMAP-Rule" id="MF_01082"/>
    </source>
</evidence>
<comment type="catalytic activity">
    <reaction evidence="4">
        <text>uridine(13) in tRNA = pseudouridine(13) in tRNA</text>
        <dbReference type="Rhea" id="RHEA:42540"/>
        <dbReference type="Rhea" id="RHEA-COMP:10105"/>
        <dbReference type="Rhea" id="RHEA-COMP:10106"/>
        <dbReference type="ChEBI" id="CHEBI:65314"/>
        <dbReference type="ChEBI" id="CHEBI:65315"/>
        <dbReference type="EC" id="5.4.99.27"/>
    </reaction>
</comment>
<evidence type="ECO:0000259" key="5">
    <source>
        <dbReference type="PROSITE" id="PS50984"/>
    </source>
</evidence>
<dbReference type="PROSITE" id="PS50984">
    <property type="entry name" value="TRUD"/>
    <property type="match status" value="1"/>
</dbReference>
<proteinExistence type="inferred from homology"/>
<dbReference type="InterPro" id="IPR042214">
    <property type="entry name" value="TruD_catalytic"/>
</dbReference>
<comment type="function">
    <text evidence="4">Responsible for synthesis of pseudouridine from uracil-13 in transfer RNAs.</text>
</comment>
<dbReference type="Gene3D" id="3.30.2340.10">
    <property type="entry name" value="TruD, insertion domain"/>
    <property type="match status" value="1"/>
</dbReference>
<dbReference type="InterPro" id="IPR050170">
    <property type="entry name" value="TruD_pseudoU_synthase"/>
</dbReference>
<keyword evidence="2 4" id="KW-0819">tRNA processing</keyword>
<dbReference type="GO" id="GO:0031119">
    <property type="term" value="P:tRNA pseudouridine synthesis"/>
    <property type="evidence" value="ECO:0007669"/>
    <property type="project" value="UniProtKB-UniRule"/>
</dbReference>
<protein>
    <recommendedName>
        <fullName evidence="4">tRNA pseudouridine synthase D</fullName>
        <ecNumber evidence="4">5.4.99.27</ecNumber>
    </recommendedName>
    <alternativeName>
        <fullName evidence="4">tRNA pseudouridine(13) synthase</fullName>
    </alternativeName>
    <alternativeName>
        <fullName evidence="4">tRNA pseudouridylate synthase D</fullName>
    </alternativeName>
    <alternativeName>
        <fullName evidence="4">tRNA-uridine isomerase D</fullName>
    </alternativeName>
</protein>
<dbReference type="GO" id="GO:0003723">
    <property type="term" value="F:RNA binding"/>
    <property type="evidence" value="ECO:0007669"/>
    <property type="project" value="InterPro"/>
</dbReference>
<keyword evidence="7" id="KW-1185">Reference proteome</keyword>
<sequence length="349" mass="38206">MSSTPLPRSLGAPMLQAQFKTLPEDFAVNEVLGFACSGEGEHLWLQIRKTGISTSDVAAQLARATGLRASDISWSGLKDKQGVCTQWFSLHSPGKDVDGLAGLPADVICIEQQVRNHKKLRRGSHGANLFRIRLREVTAVDGITPEAAWQDLTRRLQVIANDGVPNYFGEQRFGHANLSHAEAWFNGQRKPRGRLERGMWLSAARSALFNAVLARRVENGSWNAYVDGDVMNLAGSGSVFKSEADDTSLTQRLQEMDIHPTGPLWGQGMLTSTGATAALEQAVADEMTVFSAALPRFGLKQERRSLRLPVKALDYRRPEAGTLELEFTLPTGTYATAVLHELCFYAGSL</sequence>
<evidence type="ECO:0000256" key="1">
    <source>
        <dbReference type="ARBA" id="ARBA00007953"/>
    </source>
</evidence>
<dbReference type="STRING" id="1524254.PHACT_00410"/>
<accession>A0A1E8CHA0</accession>
<evidence type="ECO:0000256" key="2">
    <source>
        <dbReference type="ARBA" id="ARBA00022694"/>
    </source>
</evidence>
<dbReference type="InterPro" id="IPR001656">
    <property type="entry name" value="PsdUridine_synth_TruD"/>
</dbReference>
<dbReference type="InterPro" id="IPR020103">
    <property type="entry name" value="PsdUridine_synth_cat_dom_sf"/>
</dbReference>
<feature type="active site" description="Nucleophile" evidence="4">
    <location>
        <position position="79"/>
    </location>
</feature>
<feature type="domain" description="TRUD" evidence="5">
    <location>
        <begin position="163"/>
        <end position="308"/>
    </location>
</feature>
<dbReference type="Gene3D" id="3.30.2350.20">
    <property type="entry name" value="TruD, catalytic domain"/>
    <property type="match status" value="1"/>
</dbReference>